<dbReference type="PANTHER" id="PTHR33751">
    <property type="entry name" value="CBB3-TYPE CYTOCHROME C OXIDASE SUBUNIT FIXP"/>
    <property type="match status" value="1"/>
</dbReference>
<dbReference type="EMBL" id="FUGD01000041">
    <property type="protein sequence ID" value="SJM36325.1"/>
    <property type="molecule type" value="Genomic_DNA"/>
</dbReference>
<dbReference type="GO" id="GO:0005506">
    <property type="term" value="F:iron ion binding"/>
    <property type="evidence" value="ECO:0007669"/>
    <property type="project" value="InterPro"/>
</dbReference>
<dbReference type="Pfam" id="PF00034">
    <property type="entry name" value="Cytochrom_C"/>
    <property type="match status" value="2"/>
</dbReference>
<keyword evidence="13" id="KW-1185">Reference proteome</keyword>
<dbReference type="GO" id="GO:0009055">
    <property type="term" value="F:electron transfer activity"/>
    <property type="evidence" value="ECO:0007669"/>
    <property type="project" value="InterPro"/>
</dbReference>
<comment type="subcellular location">
    <subcellularLocation>
        <location evidence="1">Periplasm</location>
    </subcellularLocation>
</comment>
<keyword evidence="10" id="KW-0732">Signal</keyword>
<name>A0A1R4ECW0_9GAMM</name>
<dbReference type="InterPro" id="IPR024167">
    <property type="entry name" value="Cytochrome_c4-like"/>
</dbReference>
<feature type="binding site" description="covalent" evidence="8">
    <location>
        <position position="136"/>
    </location>
    <ligand>
        <name>heme c</name>
        <dbReference type="ChEBI" id="CHEBI:61717"/>
        <label>2</label>
    </ligand>
</feature>
<evidence type="ECO:0000313" key="12">
    <source>
        <dbReference type="EMBL" id="SJM36325.1"/>
    </source>
</evidence>
<evidence type="ECO:0000256" key="7">
    <source>
        <dbReference type="ARBA" id="ARBA00023004"/>
    </source>
</evidence>
<evidence type="ECO:0000313" key="13">
    <source>
        <dbReference type="Proteomes" id="UP000188169"/>
    </source>
</evidence>
<dbReference type="Gene3D" id="1.10.760.10">
    <property type="entry name" value="Cytochrome c-like domain"/>
    <property type="match status" value="2"/>
</dbReference>
<protein>
    <submittedName>
        <fullName evidence="12">Cytochrome c4</fullName>
    </submittedName>
</protein>
<gene>
    <name evidence="12" type="primary">cc4</name>
    <name evidence="12" type="ORF">A1019T_00286</name>
</gene>
<dbReference type="InterPro" id="IPR036909">
    <property type="entry name" value="Cyt_c-like_dom_sf"/>
</dbReference>
<evidence type="ECO:0000256" key="9">
    <source>
        <dbReference type="PIRSR" id="PIRSR000005-2"/>
    </source>
</evidence>
<dbReference type="STRING" id="1945520.A1019T_00286"/>
<keyword evidence="4 9" id="KW-0479">Metal-binding</keyword>
<organism evidence="12 13">
    <name type="scientific">Psychrobacter pasteurii</name>
    <dbReference type="NCBI Taxonomy" id="1945520"/>
    <lineage>
        <taxon>Bacteria</taxon>
        <taxon>Pseudomonadati</taxon>
        <taxon>Pseudomonadota</taxon>
        <taxon>Gammaproteobacteria</taxon>
        <taxon>Moraxellales</taxon>
        <taxon>Moraxellaceae</taxon>
        <taxon>Psychrobacter</taxon>
    </lineage>
</organism>
<reference evidence="13" key="1">
    <citation type="submission" date="2017-02" db="EMBL/GenBank/DDBJ databases">
        <authorList>
            <person name="Mornico D."/>
        </authorList>
    </citation>
    <scope>NUCLEOTIDE SEQUENCE [LARGE SCALE GENOMIC DNA]</scope>
</reference>
<keyword evidence="7 9" id="KW-0408">Iron</keyword>
<feature type="binding site" description="covalent" evidence="8">
    <location>
        <position position="139"/>
    </location>
    <ligand>
        <name>heme c</name>
        <dbReference type="ChEBI" id="CHEBI:61717"/>
        <label>2</label>
    </ligand>
</feature>
<evidence type="ECO:0000256" key="2">
    <source>
        <dbReference type="ARBA" id="ARBA00022448"/>
    </source>
</evidence>
<feature type="binding site" description="axial binding residue" evidence="9">
    <location>
        <position position="43"/>
    </location>
    <ligand>
        <name>heme c</name>
        <dbReference type="ChEBI" id="CHEBI:61717"/>
        <label>1</label>
    </ligand>
    <ligandPart>
        <name>Fe</name>
        <dbReference type="ChEBI" id="CHEBI:18248"/>
    </ligandPart>
</feature>
<evidence type="ECO:0000256" key="10">
    <source>
        <dbReference type="SAM" id="SignalP"/>
    </source>
</evidence>
<proteinExistence type="predicted"/>
<evidence type="ECO:0000256" key="5">
    <source>
        <dbReference type="ARBA" id="ARBA00022764"/>
    </source>
</evidence>
<dbReference type="InterPro" id="IPR050597">
    <property type="entry name" value="Cytochrome_c_Oxidase_Subunit"/>
</dbReference>
<feature type="binding site" description="axial binding residue" evidence="9">
    <location>
        <position position="198"/>
    </location>
    <ligand>
        <name>heme c</name>
        <dbReference type="ChEBI" id="CHEBI:61717"/>
        <label>2</label>
    </ligand>
    <ligandPart>
        <name>Fe</name>
        <dbReference type="ChEBI" id="CHEBI:18248"/>
    </ligandPart>
</feature>
<feature type="binding site" description="covalent" evidence="8">
    <location>
        <position position="39"/>
    </location>
    <ligand>
        <name>heme c</name>
        <dbReference type="ChEBI" id="CHEBI:61717"/>
        <label>1</label>
    </ligand>
</feature>
<dbReference type="PROSITE" id="PS51007">
    <property type="entry name" value="CYTC"/>
    <property type="match status" value="2"/>
</dbReference>
<dbReference type="SUPFAM" id="SSF46626">
    <property type="entry name" value="Cytochrome c"/>
    <property type="match status" value="2"/>
</dbReference>
<evidence type="ECO:0000259" key="11">
    <source>
        <dbReference type="PROSITE" id="PS51007"/>
    </source>
</evidence>
<feature type="binding site" description="axial binding residue" evidence="9">
    <location>
        <position position="82"/>
    </location>
    <ligand>
        <name>heme c</name>
        <dbReference type="ChEBI" id="CHEBI:61717"/>
        <label>1</label>
    </ligand>
    <ligandPart>
        <name>Fe</name>
        <dbReference type="ChEBI" id="CHEBI:18248"/>
    </ligandPart>
</feature>
<feature type="domain" description="Cytochrome c" evidence="11">
    <location>
        <begin position="115"/>
        <end position="221"/>
    </location>
</feature>
<keyword evidence="6" id="KW-0249">Electron transport</keyword>
<keyword evidence="2" id="KW-0813">Transport</keyword>
<dbReference type="Proteomes" id="UP000188169">
    <property type="component" value="Unassembled WGS sequence"/>
</dbReference>
<evidence type="ECO:0000256" key="6">
    <source>
        <dbReference type="ARBA" id="ARBA00022982"/>
    </source>
</evidence>
<keyword evidence="3 8" id="KW-0349">Heme</keyword>
<dbReference type="PIRSF" id="PIRSF000005">
    <property type="entry name" value="Cytochrome_c4"/>
    <property type="match status" value="1"/>
</dbReference>
<evidence type="ECO:0000256" key="1">
    <source>
        <dbReference type="ARBA" id="ARBA00004418"/>
    </source>
</evidence>
<feature type="domain" description="Cytochrome c" evidence="11">
    <location>
        <begin position="26"/>
        <end position="105"/>
    </location>
</feature>
<dbReference type="GO" id="GO:0020037">
    <property type="term" value="F:heme binding"/>
    <property type="evidence" value="ECO:0007669"/>
    <property type="project" value="InterPro"/>
</dbReference>
<dbReference type="RefSeq" id="WP_077447736.1">
    <property type="nucleotide sequence ID" value="NZ_FUGD01000041.1"/>
</dbReference>
<sequence>MKKLLVATSLCVASISASAVITVPKYDAEAGQKIVESNCAACHGMTGTSVVPTQPNLGGQNVRYLFKQLRDFKTGYRVNGIMQGQIATLNEQDLANVAGYYSEQKPWGAFAGNPATAEEAGKLFLGGDKKRGVISCAGCHDPKGAGNAYAAFPRIGGQHAEYIGLQLKMFRAAGREDDVSKDQKRVNDAAKAGEKGMMQVVAAKLSDRDIKILSQFVSAVH</sequence>
<dbReference type="OrthoDB" id="9773456at2"/>
<dbReference type="InterPro" id="IPR009056">
    <property type="entry name" value="Cyt_c-like_dom"/>
</dbReference>
<feature type="chain" id="PRO_5012706746" evidence="10">
    <location>
        <begin position="20"/>
        <end position="221"/>
    </location>
</feature>
<feature type="binding site" description="axial binding residue" evidence="9">
    <location>
        <position position="140"/>
    </location>
    <ligand>
        <name>heme c</name>
        <dbReference type="ChEBI" id="CHEBI:61717"/>
        <label>2</label>
    </ligand>
    <ligandPart>
        <name>Fe</name>
        <dbReference type="ChEBI" id="CHEBI:18248"/>
    </ligandPart>
</feature>
<keyword evidence="5" id="KW-0574">Periplasm</keyword>
<evidence type="ECO:0000256" key="4">
    <source>
        <dbReference type="ARBA" id="ARBA00022723"/>
    </source>
</evidence>
<feature type="signal peptide" evidence="10">
    <location>
        <begin position="1"/>
        <end position="19"/>
    </location>
</feature>
<accession>A0A1R4ECW0</accession>
<dbReference type="AlphaFoldDB" id="A0A1R4ECW0"/>
<evidence type="ECO:0000256" key="3">
    <source>
        <dbReference type="ARBA" id="ARBA00022617"/>
    </source>
</evidence>
<evidence type="ECO:0000256" key="8">
    <source>
        <dbReference type="PIRSR" id="PIRSR000005-1"/>
    </source>
</evidence>
<dbReference type="PANTHER" id="PTHR33751:SF9">
    <property type="entry name" value="CYTOCHROME C4"/>
    <property type="match status" value="1"/>
</dbReference>
<comment type="PTM">
    <text evidence="8">Binds 2 heme c groups covalently per subunit.</text>
</comment>
<dbReference type="GO" id="GO:0042597">
    <property type="term" value="C:periplasmic space"/>
    <property type="evidence" value="ECO:0007669"/>
    <property type="project" value="UniProtKB-SubCell"/>
</dbReference>
<feature type="binding site" description="covalent" evidence="8">
    <location>
        <position position="42"/>
    </location>
    <ligand>
        <name>heme c</name>
        <dbReference type="ChEBI" id="CHEBI:61717"/>
        <label>1</label>
    </ligand>
</feature>